<protein>
    <recommendedName>
        <fullName evidence="11">Ferric uptake regulation protein</fullName>
    </recommendedName>
</protein>
<name>A0A382AZV4_9ZZZZ</name>
<keyword evidence="4" id="KW-0678">Repressor</keyword>
<evidence type="ECO:0000256" key="6">
    <source>
        <dbReference type="ARBA" id="ARBA00022833"/>
    </source>
</evidence>
<comment type="similarity">
    <text evidence="2">Belongs to the Fur family.</text>
</comment>
<evidence type="ECO:0008006" key="11">
    <source>
        <dbReference type="Google" id="ProtNLM"/>
    </source>
</evidence>
<dbReference type="InterPro" id="IPR036388">
    <property type="entry name" value="WH-like_DNA-bd_sf"/>
</dbReference>
<gene>
    <name evidence="10" type="ORF">METZ01_LOCUS159944</name>
</gene>
<accession>A0A382AZV4</accession>
<dbReference type="Pfam" id="PF01475">
    <property type="entry name" value="FUR"/>
    <property type="match status" value="1"/>
</dbReference>
<sequence length="150" mass="17424">MLKNIKTYNPLSDYNKVIKKLNNNGIRPTKQRIVLAKLLFEKGKRHVSAEDLYLEVRKEDRRISLATVYNTLKQFTKIGILKEVVVDQNKSLYCNEDKSHYHLYIEDEGKVVDIPTENINLNLPSFPACLSLHNVDVIVRVRTLKDTIKD</sequence>
<dbReference type="InterPro" id="IPR036390">
    <property type="entry name" value="WH_DNA-bd_sf"/>
</dbReference>
<dbReference type="GO" id="GO:0003700">
    <property type="term" value="F:DNA-binding transcription factor activity"/>
    <property type="evidence" value="ECO:0007669"/>
    <property type="project" value="InterPro"/>
</dbReference>
<dbReference type="InterPro" id="IPR002481">
    <property type="entry name" value="FUR"/>
</dbReference>
<dbReference type="GO" id="GO:0045892">
    <property type="term" value="P:negative regulation of DNA-templated transcription"/>
    <property type="evidence" value="ECO:0007669"/>
    <property type="project" value="TreeGrafter"/>
</dbReference>
<evidence type="ECO:0000256" key="8">
    <source>
        <dbReference type="ARBA" id="ARBA00023125"/>
    </source>
</evidence>
<dbReference type="GO" id="GO:0000976">
    <property type="term" value="F:transcription cis-regulatory region binding"/>
    <property type="evidence" value="ECO:0007669"/>
    <property type="project" value="TreeGrafter"/>
</dbReference>
<dbReference type="SUPFAM" id="SSF46785">
    <property type="entry name" value="Winged helix' DNA-binding domain"/>
    <property type="match status" value="1"/>
</dbReference>
<keyword evidence="3" id="KW-0963">Cytoplasm</keyword>
<evidence type="ECO:0000256" key="5">
    <source>
        <dbReference type="ARBA" id="ARBA00022723"/>
    </source>
</evidence>
<dbReference type="NCBIfam" id="NF045678">
    <property type="entry name" value="TransRegIrrA"/>
    <property type="match status" value="1"/>
</dbReference>
<evidence type="ECO:0000256" key="1">
    <source>
        <dbReference type="ARBA" id="ARBA00004496"/>
    </source>
</evidence>
<dbReference type="CDD" id="cd07153">
    <property type="entry name" value="Fur_like"/>
    <property type="match status" value="1"/>
</dbReference>
<comment type="subcellular location">
    <subcellularLocation>
        <location evidence="1">Cytoplasm</location>
    </subcellularLocation>
</comment>
<evidence type="ECO:0000256" key="9">
    <source>
        <dbReference type="ARBA" id="ARBA00023163"/>
    </source>
</evidence>
<dbReference type="Gene3D" id="1.10.10.10">
    <property type="entry name" value="Winged helix-like DNA-binding domain superfamily/Winged helix DNA-binding domain"/>
    <property type="match status" value="1"/>
</dbReference>
<dbReference type="GO" id="GO:1900376">
    <property type="term" value="P:regulation of secondary metabolite biosynthetic process"/>
    <property type="evidence" value="ECO:0007669"/>
    <property type="project" value="TreeGrafter"/>
</dbReference>
<keyword evidence="8" id="KW-0238">DNA-binding</keyword>
<dbReference type="FunFam" id="1.10.10.10:FF:000007">
    <property type="entry name" value="Ferric uptake regulation protein"/>
    <property type="match status" value="1"/>
</dbReference>
<dbReference type="GO" id="GO:0008270">
    <property type="term" value="F:zinc ion binding"/>
    <property type="evidence" value="ECO:0007669"/>
    <property type="project" value="TreeGrafter"/>
</dbReference>
<keyword evidence="6" id="KW-0862">Zinc</keyword>
<keyword evidence="9" id="KW-0804">Transcription</keyword>
<evidence type="ECO:0000313" key="10">
    <source>
        <dbReference type="EMBL" id="SVB07090.1"/>
    </source>
</evidence>
<dbReference type="AlphaFoldDB" id="A0A382AZV4"/>
<evidence type="ECO:0000256" key="7">
    <source>
        <dbReference type="ARBA" id="ARBA00023015"/>
    </source>
</evidence>
<dbReference type="EMBL" id="UINC01027589">
    <property type="protein sequence ID" value="SVB07090.1"/>
    <property type="molecule type" value="Genomic_DNA"/>
</dbReference>
<keyword evidence="7" id="KW-0805">Transcription regulation</keyword>
<proteinExistence type="inferred from homology"/>
<dbReference type="PANTHER" id="PTHR33202:SF7">
    <property type="entry name" value="FERRIC UPTAKE REGULATION PROTEIN"/>
    <property type="match status" value="1"/>
</dbReference>
<evidence type="ECO:0000256" key="4">
    <source>
        <dbReference type="ARBA" id="ARBA00022491"/>
    </source>
</evidence>
<evidence type="ECO:0000256" key="2">
    <source>
        <dbReference type="ARBA" id="ARBA00007957"/>
    </source>
</evidence>
<organism evidence="10">
    <name type="scientific">marine metagenome</name>
    <dbReference type="NCBI Taxonomy" id="408172"/>
    <lineage>
        <taxon>unclassified sequences</taxon>
        <taxon>metagenomes</taxon>
        <taxon>ecological metagenomes</taxon>
    </lineage>
</organism>
<evidence type="ECO:0000256" key="3">
    <source>
        <dbReference type="ARBA" id="ARBA00022490"/>
    </source>
</evidence>
<reference evidence="10" key="1">
    <citation type="submission" date="2018-05" db="EMBL/GenBank/DDBJ databases">
        <authorList>
            <person name="Lanie J.A."/>
            <person name="Ng W.-L."/>
            <person name="Kazmierczak K.M."/>
            <person name="Andrzejewski T.M."/>
            <person name="Davidsen T.M."/>
            <person name="Wayne K.J."/>
            <person name="Tettelin H."/>
            <person name="Glass J.I."/>
            <person name="Rusch D."/>
            <person name="Podicherti R."/>
            <person name="Tsui H.-C.T."/>
            <person name="Winkler M.E."/>
        </authorList>
    </citation>
    <scope>NUCLEOTIDE SEQUENCE</scope>
</reference>
<dbReference type="PANTHER" id="PTHR33202">
    <property type="entry name" value="ZINC UPTAKE REGULATION PROTEIN"/>
    <property type="match status" value="1"/>
</dbReference>
<dbReference type="GO" id="GO:0005737">
    <property type="term" value="C:cytoplasm"/>
    <property type="evidence" value="ECO:0007669"/>
    <property type="project" value="UniProtKB-SubCell"/>
</dbReference>
<keyword evidence="5" id="KW-0479">Metal-binding</keyword>